<dbReference type="GeneID" id="35594629"/>
<name>A0A2I8VQA1_9EURY</name>
<dbReference type="RefSeq" id="WP_103427774.1">
    <property type="nucleotide sequence ID" value="NZ_CP026310.1"/>
</dbReference>
<organism evidence="2 3">
    <name type="scientific">Salinigranum rubrum</name>
    <dbReference type="NCBI Taxonomy" id="755307"/>
    <lineage>
        <taxon>Archaea</taxon>
        <taxon>Methanobacteriati</taxon>
        <taxon>Methanobacteriota</taxon>
        <taxon>Stenosarchaea group</taxon>
        <taxon>Halobacteria</taxon>
        <taxon>Halobacteriales</taxon>
        <taxon>Haloferacaceae</taxon>
        <taxon>Salinigranum</taxon>
    </lineage>
</organism>
<dbReference type="OrthoDB" id="206077at2157"/>
<sequence>MSQLSVFIAGATGVLGRRLVSQFAERGHTVVGLSRDERGDEIVEANGGEPHRADLFDEQSVVRAAEGSDVVIHAATAVPTENPTPEKWDVHHRVWTEGVEALTKAAAEAGADQYLQQSIVWVARQPDGESFDEESRVIPDPSTEAAIEAEEITREADSTYDFDVGILRCGYFYAPDAYHTRSVGEGLLQGEQSIIDGSENAKISRLHAHDAASAFVAVGESGRSGLWHVVDDEPVSPATFFTELADRLDAPTPGRMSDEEARQELGDVQVELFTRPMETSAEKLRSEVGWEPTYATYREGLDHVVETWRSEGYLLEAS</sequence>
<dbReference type="Pfam" id="PF01370">
    <property type="entry name" value="Epimerase"/>
    <property type="match status" value="1"/>
</dbReference>
<protein>
    <submittedName>
        <fullName evidence="2">Epimerase</fullName>
    </submittedName>
</protein>
<dbReference type="PANTHER" id="PTHR48079">
    <property type="entry name" value="PROTEIN YEEZ"/>
    <property type="match status" value="1"/>
</dbReference>
<dbReference type="EMBL" id="CP026310">
    <property type="protein sequence ID" value="AUV84085.1"/>
    <property type="molecule type" value="Genomic_DNA"/>
</dbReference>
<dbReference type="InterPro" id="IPR001509">
    <property type="entry name" value="Epimerase_deHydtase"/>
</dbReference>
<keyword evidence="3" id="KW-1185">Reference proteome</keyword>
<dbReference type="Gene3D" id="3.40.50.720">
    <property type="entry name" value="NAD(P)-binding Rossmann-like Domain"/>
    <property type="match status" value="1"/>
</dbReference>
<accession>A0A2I8VQA1</accession>
<reference evidence="2 3" key="1">
    <citation type="submission" date="2018-01" db="EMBL/GenBank/DDBJ databases">
        <title>Complete genome sequence of Salinigranum rubrum GX10T, an extremely halophilic archaeon isolated from a marine solar saltern.</title>
        <authorList>
            <person name="Han S."/>
        </authorList>
    </citation>
    <scope>NUCLEOTIDE SEQUENCE [LARGE SCALE GENOMIC DNA]</scope>
    <source>
        <strain evidence="2 3">GX10</strain>
        <plasmid evidence="3">Plasmid unnamed1</plasmid>
    </source>
</reference>
<evidence type="ECO:0000313" key="3">
    <source>
        <dbReference type="Proteomes" id="UP000236584"/>
    </source>
</evidence>
<dbReference type="KEGG" id="srub:C2R22_21015"/>
<dbReference type="AlphaFoldDB" id="A0A2I8VQA1"/>
<dbReference type="GO" id="GO:0005737">
    <property type="term" value="C:cytoplasm"/>
    <property type="evidence" value="ECO:0007669"/>
    <property type="project" value="TreeGrafter"/>
</dbReference>
<dbReference type="SUPFAM" id="SSF51735">
    <property type="entry name" value="NAD(P)-binding Rossmann-fold domains"/>
    <property type="match status" value="1"/>
</dbReference>
<dbReference type="InterPro" id="IPR036291">
    <property type="entry name" value="NAD(P)-bd_dom_sf"/>
</dbReference>
<dbReference type="InterPro" id="IPR051783">
    <property type="entry name" value="NAD(P)-dependent_oxidoreduct"/>
</dbReference>
<feature type="domain" description="NAD-dependent epimerase/dehydratase" evidence="1">
    <location>
        <begin position="6"/>
        <end position="223"/>
    </location>
</feature>
<gene>
    <name evidence="2" type="ORF">C2R22_21015</name>
</gene>
<keyword evidence="2" id="KW-0614">Plasmid</keyword>
<dbReference type="Proteomes" id="UP000236584">
    <property type="component" value="Plasmid unnamed1"/>
</dbReference>
<geneLocation type="plasmid" evidence="2">
    <name>unnamed1</name>
</geneLocation>
<dbReference type="PANTHER" id="PTHR48079:SF6">
    <property type="entry name" value="NAD(P)-BINDING DOMAIN-CONTAINING PROTEIN-RELATED"/>
    <property type="match status" value="1"/>
</dbReference>
<proteinExistence type="predicted"/>
<dbReference type="GO" id="GO:0004029">
    <property type="term" value="F:aldehyde dehydrogenase (NAD+) activity"/>
    <property type="evidence" value="ECO:0007669"/>
    <property type="project" value="TreeGrafter"/>
</dbReference>
<evidence type="ECO:0000259" key="1">
    <source>
        <dbReference type="Pfam" id="PF01370"/>
    </source>
</evidence>
<evidence type="ECO:0000313" key="2">
    <source>
        <dbReference type="EMBL" id="AUV84085.1"/>
    </source>
</evidence>